<dbReference type="EC" id="2.1.1.-" evidence="3"/>
<proteinExistence type="predicted"/>
<dbReference type="PANTHER" id="PTHR43464">
    <property type="entry name" value="METHYLTRANSFERASE"/>
    <property type="match status" value="1"/>
</dbReference>
<reference evidence="3 4" key="1">
    <citation type="submission" date="2017-03" db="EMBL/GenBank/DDBJ databases">
        <title>Foreign affairs: Plasmid Transfer between Roseobacters and Rhizobia.</title>
        <authorList>
            <person name="Bartling P."/>
            <person name="Bunk B."/>
            <person name="Overmann J."/>
            <person name="Brinkmann H."/>
            <person name="Petersen J."/>
        </authorList>
    </citation>
    <scope>NUCLEOTIDE SEQUENCE [LARGE SCALE GENOMIC DNA]</scope>
    <source>
        <strain evidence="3 4">MACL11</strain>
        <plasmid evidence="4">Plasmid pmm593</plasmid>
    </source>
</reference>
<dbReference type="InterPro" id="IPR013217">
    <property type="entry name" value="Methyltransf_12"/>
</dbReference>
<sequence length="243" mass="25609">MSSTDSFFSAGSPAAREPTAGAKAFTDPGAVSSYVSDTPRKVPGLTDLHRMTTLLLDEHAPEAAHILVVGAGGGLELKAMAEARPGWRFDGVDPSAAMLDIARRVTAPHAERIALLEGTVDQTGAGPYDGATCLLTLHFLDREARLHTLREIRRRLKPGGVIVVGHHAAPDGNAGLWLERSAAFANRADADRVGAAASARAMRAHLPLLAPDEEEALLREAGFSAPALFYAAFSFRGWVAIAG</sequence>
<accession>A0A1U9Z8Z2</accession>
<evidence type="ECO:0000256" key="1">
    <source>
        <dbReference type="SAM" id="MobiDB-lite"/>
    </source>
</evidence>
<feature type="region of interest" description="Disordered" evidence="1">
    <location>
        <begin position="1"/>
        <end position="28"/>
    </location>
</feature>
<protein>
    <submittedName>
        <fullName evidence="3">tRNA (Cmo5U34)-methyltransferase</fullName>
        <ecNumber evidence="3">2.1.1.-</ecNumber>
    </submittedName>
</protein>
<evidence type="ECO:0000313" key="3">
    <source>
        <dbReference type="EMBL" id="AQZ54144.1"/>
    </source>
</evidence>
<keyword evidence="3" id="KW-0808">Transferase</keyword>
<name>A0A1U9Z8Z2_9HYPH</name>
<keyword evidence="3" id="KW-0614">Plasmid</keyword>
<dbReference type="RefSeq" id="WP_018066827.1">
    <property type="nucleotide sequence ID" value="NZ_AQWH01000028.1"/>
</dbReference>
<dbReference type="Gene3D" id="3.40.50.150">
    <property type="entry name" value="Vaccinia Virus protein VP39"/>
    <property type="match status" value="1"/>
</dbReference>
<dbReference type="eggNOG" id="COG2226">
    <property type="taxonomic scope" value="Bacteria"/>
</dbReference>
<gene>
    <name evidence="3" type="primary">cmoA</name>
    <name evidence="3" type="ORF">Mame_04852</name>
</gene>
<dbReference type="Proteomes" id="UP000191135">
    <property type="component" value="Plasmid pMM593"/>
</dbReference>
<evidence type="ECO:0000313" key="4">
    <source>
        <dbReference type="Proteomes" id="UP000191135"/>
    </source>
</evidence>
<dbReference type="GO" id="GO:0008168">
    <property type="term" value="F:methyltransferase activity"/>
    <property type="evidence" value="ECO:0007669"/>
    <property type="project" value="UniProtKB-KW"/>
</dbReference>
<organism evidence="3 4">
    <name type="scientific">Martelella mediterranea DSM 17316</name>
    <dbReference type="NCBI Taxonomy" id="1122214"/>
    <lineage>
        <taxon>Bacteria</taxon>
        <taxon>Pseudomonadati</taxon>
        <taxon>Pseudomonadota</taxon>
        <taxon>Alphaproteobacteria</taxon>
        <taxon>Hyphomicrobiales</taxon>
        <taxon>Aurantimonadaceae</taxon>
        <taxon>Martelella</taxon>
    </lineage>
</organism>
<geneLocation type="plasmid" evidence="4">
    <name>pmm593</name>
</geneLocation>
<dbReference type="KEGG" id="mmed:Mame_04852"/>
<keyword evidence="3" id="KW-0489">Methyltransferase</keyword>
<dbReference type="EMBL" id="CP020331">
    <property type="protein sequence ID" value="AQZ54144.1"/>
    <property type="molecule type" value="Genomic_DNA"/>
</dbReference>
<dbReference type="CDD" id="cd02440">
    <property type="entry name" value="AdoMet_MTases"/>
    <property type="match status" value="1"/>
</dbReference>
<keyword evidence="4" id="KW-1185">Reference proteome</keyword>
<dbReference type="PANTHER" id="PTHR43464:SF58">
    <property type="entry name" value="BLR7975 PROTEIN"/>
    <property type="match status" value="1"/>
</dbReference>
<dbReference type="Pfam" id="PF08242">
    <property type="entry name" value="Methyltransf_12"/>
    <property type="match status" value="1"/>
</dbReference>
<dbReference type="AlphaFoldDB" id="A0A1U9Z8Z2"/>
<dbReference type="InterPro" id="IPR029063">
    <property type="entry name" value="SAM-dependent_MTases_sf"/>
</dbReference>
<evidence type="ECO:0000259" key="2">
    <source>
        <dbReference type="Pfam" id="PF08242"/>
    </source>
</evidence>
<dbReference type="OrthoDB" id="213472at2"/>
<dbReference type="GO" id="GO:0032259">
    <property type="term" value="P:methylation"/>
    <property type="evidence" value="ECO:0007669"/>
    <property type="project" value="UniProtKB-KW"/>
</dbReference>
<feature type="domain" description="Methyltransferase type 12" evidence="2">
    <location>
        <begin position="67"/>
        <end position="162"/>
    </location>
</feature>
<dbReference type="SUPFAM" id="SSF53335">
    <property type="entry name" value="S-adenosyl-L-methionine-dependent methyltransferases"/>
    <property type="match status" value="1"/>
</dbReference>